<proteinExistence type="predicted"/>
<dbReference type="InterPro" id="IPR027417">
    <property type="entry name" value="P-loop_NTPase"/>
</dbReference>
<evidence type="ECO:0000256" key="2">
    <source>
        <dbReference type="ARBA" id="ARBA00022840"/>
    </source>
</evidence>
<dbReference type="RefSeq" id="WP_083052220.1">
    <property type="nucleotide sequence ID" value="NZ_MWQY01000019.1"/>
</dbReference>
<dbReference type="PANTHER" id="PTHR43384">
    <property type="entry name" value="SEPTUM SITE-DETERMINING PROTEIN MIND HOMOLOG, CHLOROPLASTIC-RELATED"/>
    <property type="match status" value="1"/>
</dbReference>
<dbReference type="GO" id="GO:0005829">
    <property type="term" value="C:cytosol"/>
    <property type="evidence" value="ECO:0007669"/>
    <property type="project" value="TreeGrafter"/>
</dbReference>
<dbReference type="GO" id="GO:0051782">
    <property type="term" value="P:negative regulation of cell division"/>
    <property type="evidence" value="ECO:0007669"/>
    <property type="project" value="TreeGrafter"/>
</dbReference>
<gene>
    <name evidence="4" type="ORF">B4O97_15515</name>
</gene>
<name>A0A1Y1RUZ7_9SPIO</name>
<keyword evidence="5" id="KW-1185">Reference proteome</keyword>
<dbReference type="SUPFAM" id="SSF52540">
    <property type="entry name" value="P-loop containing nucleoside triphosphate hydrolases"/>
    <property type="match status" value="1"/>
</dbReference>
<sequence length="313" mass="34150">MVSLVPVASGKGGVGKSLITANLGLSLARKGKTVIMVDLDLGGSNLHSFIGVKNKHTGIGGYIYKQAENLEECILPTEYPKLFLIPGDSLLPGTANLPFFTKQKIIRELQNSVADIVLLDLGAGSSYNTVDFFLSAWSGLIVTTGEPTSILNAYSFLKTAVFRLMLRSFPAKSSERAMVQDFVGTKIEGGEGSLYDLLDALYAVNPESGLNLKENLRKLVPRVVVNMGRSEMDLQIGKKLRDISRKNIGIEMEYLSFLPYDESARNALIRRSPLIELSPGSEFSRKLDILASNLISRLKGEGPELHDGDVEEL</sequence>
<comment type="caution">
    <text evidence="4">The sequence shown here is derived from an EMBL/GenBank/DDBJ whole genome shotgun (WGS) entry which is preliminary data.</text>
</comment>
<dbReference type="STRING" id="1963862.B4O97_15515"/>
<dbReference type="EMBL" id="MWQY01000019">
    <property type="protein sequence ID" value="ORC32860.1"/>
    <property type="molecule type" value="Genomic_DNA"/>
</dbReference>
<reference evidence="4 5" key="1">
    <citation type="submission" date="2017-03" db="EMBL/GenBank/DDBJ databases">
        <title>Draft Genome sequence of Marispirochaeta sp. strain JC444.</title>
        <authorList>
            <person name="Shivani Y."/>
            <person name="Subhash Y."/>
            <person name="Sasikala C."/>
            <person name="Ramana C."/>
        </authorList>
    </citation>
    <scope>NUCLEOTIDE SEQUENCE [LARGE SCALE GENOMIC DNA]</scope>
    <source>
        <strain evidence="4 5">JC444</strain>
    </source>
</reference>
<dbReference type="InterPro" id="IPR050625">
    <property type="entry name" value="ParA/MinD_ATPase"/>
</dbReference>
<dbReference type="GO" id="GO:0009898">
    <property type="term" value="C:cytoplasmic side of plasma membrane"/>
    <property type="evidence" value="ECO:0007669"/>
    <property type="project" value="TreeGrafter"/>
</dbReference>
<dbReference type="Proteomes" id="UP000192343">
    <property type="component" value="Unassembled WGS sequence"/>
</dbReference>
<dbReference type="Gene3D" id="3.40.50.300">
    <property type="entry name" value="P-loop containing nucleotide triphosphate hydrolases"/>
    <property type="match status" value="1"/>
</dbReference>
<dbReference type="OrthoDB" id="9773088at2"/>
<feature type="domain" description="CobQ/CobB/MinD/ParA nucleotide binding" evidence="3">
    <location>
        <begin position="7"/>
        <end position="273"/>
    </location>
</feature>
<protein>
    <submittedName>
        <fullName evidence="4">ATPase</fullName>
    </submittedName>
</protein>
<dbReference type="InterPro" id="IPR002586">
    <property type="entry name" value="CobQ/CobB/MinD/ParA_Nub-bd_dom"/>
</dbReference>
<accession>A0A1Y1RUZ7</accession>
<keyword evidence="1" id="KW-0547">Nucleotide-binding</keyword>
<evidence type="ECO:0000313" key="4">
    <source>
        <dbReference type="EMBL" id="ORC32860.1"/>
    </source>
</evidence>
<dbReference type="GO" id="GO:0016887">
    <property type="term" value="F:ATP hydrolysis activity"/>
    <property type="evidence" value="ECO:0007669"/>
    <property type="project" value="TreeGrafter"/>
</dbReference>
<keyword evidence="2" id="KW-0067">ATP-binding</keyword>
<dbReference type="GO" id="GO:0005524">
    <property type="term" value="F:ATP binding"/>
    <property type="evidence" value="ECO:0007669"/>
    <property type="project" value="UniProtKB-KW"/>
</dbReference>
<dbReference type="AlphaFoldDB" id="A0A1Y1RUZ7"/>
<evidence type="ECO:0000259" key="3">
    <source>
        <dbReference type="Pfam" id="PF01656"/>
    </source>
</evidence>
<evidence type="ECO:0000256" key="1">
    <source>
        <dbReference type="ARBA" id="ARBA00022741"/>
    </source>
</evidence>
<dbReference type="PANTHER" id="PTHR43384:SF4">
    <property type="entry name" value="CELLULOSE BIOSYNTHESIS PROTEIN BCSQ-RELATED"/>
    <property type="match status" value="1"/>
</dbReference>
<organism evidence="4 5">
    <name type="scientific">Marispirochaeta aestuarii</name>
    <dbReference type="NCBI Taxonomy" id="1963862"/>
    <lineage>
        <taxon>Bacteria</taxon>
        <taxon>Pseudomonadati</taxon>
        <taxon>Spirochaetota</taxon>
        <taxon>Spirochaetia</taxon>
        <taxon>Spirochaetales</taxon>
        <taxon>Spirochaetaceae</taxon>
        <taxon>Marispirochaeta</taxon>
    </lineage>
</organism>
<dbReference type="Pfam" id="PF01656">
    <property type="entry name" value="CbiA"/>
    <property type="match status" value="1"/>
</dbReference>
<evidence type="ECO:0000313" key="5">
    <source>
        <dbReference type="Proteomes" id="UP000192343"/>
    </source>
</evidence>